<dbReference type="EMBL" id="CP011541">
    <property type="protein sequence ID" value="AKK02086.1"/>
    <property type="molecule type" value="Genomic_DNA"/>
</dbReference>
<dbReference type="GO" id="GO:0008233">
    <property type="term" value="F:peptidase activity"/>
    <property type="evidence" value="ECO:0007669"/>
    <property type="project" value="InterPro"/>
</dbReference>
<keyword evidence="1" id="KW-0472">Membrane</keyword>
<keyword evidence="1" id="KW-0812">Transmembrane</keyword>
<keyword evidence="3" id="KW-1185">Reference proteome</keyword>
<sequence>MNRSVWWKLLVIFGLPASILFSLLNGLVSPIGWGIGVLFAALYLVAGLLLFRAGPLWPNAGAWYVLSCLTWGSGVSTALVLWPSMAWSDITTKLGWDPLLASFSGAIPEELAKALGVVLIVYGFRALNRPWHGFVTGGLIGLGFEINENLVYGAVGALYDANSDLTGAVSMWGLRSLAGPGIHVALAALSGWGIGLAIFCVGRRGALAWLGFSTFIHFVWNIITTFPLEQMIRLGVLMVILYGSFIYVYWKAVRMQKVDNSYVLLM</sequence>
<protein>
    <submittedName>
        <fullName evidence="2">Putative membrane protein</fullName>
    </submittedName>
</protein>
<feature type="transmembrane region" description="Helical" evidence="1">
    <location>
        <begin position="30"/>
        <end position="51"/>
    </location>
</feature>
<name>A0A0G3GLH3_9CORY</name>
<dbReference type="Pfam" id="PF13367">
    <property type="entry name" value="PrsW-protease"/>
    <property type="match status" value="1"/>
</dbReference>
<feature type="transmembrane region" description="Helical" evidence="1">
    <location>
        <begin position="181"/>
        <end position="200"/>
    </location>
</feature>
<dbReference type="STRING" id="1050174.CEPID_00960"/>
<dbReference type="OrthoDB" id="9785431at2"/>
<evidence type="ECO:0000256" key="1">
    <source>
        <dbReference type="SAM" id="Phobius"/>
    </source>
</evidence>
<dbReference type="PANTHER" id="PTHR36844:SF1">
    <property type="entry name" value="PROTEASE PRSW"/>
    <property type="match status" value="1"/>
</dbReference>
<organism evidence="2 3">
    <name type="scientific">Corynebacterium epidermidicanis</name>
    <dbReference type="NCBI Taxonomy" id="1050174"/>
    <lineage>
        <taxon>Bacteria</taxon>
        <taxon>Bacillati</taxon>
        <taxon>Actinomycetota</taxon>
        <taxon>Actinomycetes</taxon>
        <taxon>Mycobacteriales</taxon>
        <taxon>Corynebacteriaceae</taxon>
        <taxon>Corynebacterium</taxon>
    </lineage>
</organism>
<proteinExistence type="predicted"/>
<dbReference type="PANTHER" id="PTHR36844">
    <property type="entry name" value="PROTEASE PRSW"/>
    <property type="match status" value="1"/>
</dbReference>
<feature type="transmembrane region" description="Helical" evidence="1">
    <location>
        <begin position="232"/>
        <end position="250"/>
    </location>
</feature>
<feature type="transmembrane region" description="Helical" evidence="1">
    <location>
        <begin position="207"/>
        <end position="226"/>
    </location>
</feature>
<dbReference type="Proteomes" id="UP000035368">
    <property type="component" value="Chromosome"/>
</dbReference>
<evidence type="ECO:0000313" key="3">
    <source>
        <dbReference type="Proteomes" id="UP000035368"/>
    </source>
</evidence>
<dbReference type="KEGG" id="cei:CEPID_00960"/>
<dbReference type="InterPro" id="IPR026898">
    <property type="entry name" value="PrsW"/>
</dbReference>
<dbReference type="PATRIC" id="fig|1050174.4.peg.201"/>
<feature type="transmembrane region" description="Helical" evidence="1">
    <location>
        <begin position="5"/>
        <end position="24"/>
    </location>
</feature>
<evidence type="ECO:0000313" key="2">
    <source>
        <dbReference type="EMBL" id="AKK02086.1"/>
    </source>
</evidence>
<accession>A0A0G3GLH3</accession>
<feature type="transmembrane region" description="Helical" evidence="1">
    <location>
        <begin position="63"/>
        <end position="82"/>
    </location>
</feature>
<gene>
    <name evidence="2" type="ORF">CEPID_00960</name>
</gene>
<reference evidence="2 3" key="1">
    <citation type="submission" date="2015-05" db="EMBL/GenBank/DDBJ databases">
        <title>Complete genome sequence of Corynebacterium epidermidicanis DSM 45586, isolated from the skin of a dog suffering from pruritus.</title>
        <authorList>
            <person name="Ruckert C."/>
            <person name="Albersmeier A."/>
            <person name="Winkler A."/>
            <person name="Tauch A."/>
        </authorList>
    </citation>
    <scope>NUCLEOTIDE SEQUENCE [LARGE SCALE GENOMIC DNA]</scope>
    <source>
        <strain evidence="2 3">DSM 45586</strain>
    </source>
</reference>
<keyword evidence="1" id="KW-1133">Transmembrane helix</keyword>
<dbReference type="AlphaFoldDB" id="A0A0G3GLH3"/>
<dbReference type="RefSeq" id="WP_047239372.1">
    <property type="nucleotide sequence ID" value="NZ_CP011541.1"/>
</dbReference>